<dbReference type="InterPro" id="IPR003165">
    <property type="entry name" value="Piwi"/>
</dbReference>
<evidence type="ECO:0000259" key="3">
    <source>
        <dbReference type="PROSITE" id="PS50822"/>
    </source>
</evidence>
<dbReference type="PROSITE" id="PS50821">
    <property type="entry name" value="PAZ"/>
    <property type="match status" value="1"/>
</dbReference>
<dbReference type="Gene3D" id="3.40.50.2300">
    <property type="match status" value="1"/>
</dbReference>
<keyword evidence="4" id="KW-1185">Reference proteome</keyword>
<dbReference type="SMART" id="SM00950">
    <property type="entry name" value="Piwi"/>
    <property type="match status" value="1"/>
</dbReference>
<evidence type="ECO:0000259" key="2">
    <source>
        <dbReference type="PROSITE" id="PS50821"/>
    </source>
</evidence>
<dbReference type="PANTHER" id="PTHR22891">
    <property type="entry name" value="EUKARYOTIC TRANSLATION INITIATION FACTOR 2C"/>
    <property type="match status" value="1"/>
</dbReference>
<dbReference type="WBParaSite" id="Pan_g11677.t1">
    <property type="protein sequence ID" value="Pan_g11677.t1"/>
    <property type="gene ID" value="Pan_g11677"/>
</dbReference>
<dbReference type="Pfam" id="PF02170">
    <property type="entry name" value="PAZ"/>
    <property type="match status" value="1"/>
</dbReference>
<protein>
    <submittedName>
        <fullName evidence="5">Piwi domain-containing protein</fullName>
    </submittedName>
</protein>
<dbReference type="PROSITE" id="PS50822">
    <property type="entry name" value="PIWI"/>
    <property type="match status" value="1"/>
</dbReference>
<feature type="domain" description="Piwi" evidence="3">
    <location>
        <begin position="467"/>
        <end position="778"/>
    </location>
</feature>
<reference evidence="4" key="1">
    <citation type="journal article" date="2013" name="Genetics">
        <title>The draft genome and transcriptome of Panagrellus redivivus are shaped by the harsh demands of a free-living lifestyle.</title>
        <authorList>
            <person name="Srinivasan J."/>
            <person name="Dillman A.R."/>
            <person name="Macchietto M.G."/>
            <person name="Heikkinen L."/>
            <person name="Lakso M."/>
            <person name="Fracchia K.M."/>
            <person name="Antoshechkin I."/>
            <person name="Mortazavi A."/>
            <person name="Wong G."/>
            <person name="Sternberg P.W."/>
        </authorList>
    </citation>
    <scope>NUCLEOTIDE SEQUENCE [LARGE SCALE GENOMIC DNA]</scope>
    <source>
        <strain evidence="4">MT8872</strain>
    </source>
</reference>
<dbReference type="Gene3D" id="2.170.260.10">
    <property type="entry name" value="paz domain"/>
    <property type="match status" value="1"/>
</dbReference>
<dbReference type="Gene3D" id="3.30.420.10">
    <property type="entry name" value="Ribonuclease H-like superfamily/Ribonuclease H"/>
    <property type="match status" value="1"/>
</dbReference>
<reference evidence="5" key="2">
    <citation type="submission" date="2020-10" db="UniProtKB">
        <authorList>
            <consortium name="WormBaseParasite"/>
        </authorList>
    </citation>
    <scope>IDENTIFICATION</scope>
</reference>
<dbReference type="GO" id="GO:0003723">
    <property type="term" value="F:RNA binding"/>
    <property type="evidence" value="ECO:0007669"/>
    <property type="project" value="InterPro"/>
</dbReference>
<dbReference type="Proteomes" id="UP000492821">
    <property type="component" value="Unassembled WGS sequence"/>
</dbReference>
<proteinExistence type="inferred from homology"/>
<dbReference type="AlphaFoldDB" id="A0A7E4URU6"/>
<comment type="similarity">
    <text evidence="1">Belongs to the argonaute family.</text>
</comment>
<evidence type="ECO:0000313" key="4">
    <source>
        <dbReference type="Proteomes" id="UP000492821"/>
    </source>
</evidence>
<dbReference type="SUPFAM" id="SSF53098">
    <property type="entry name" value="Ribonuclease H-like"/>
    <property type="match status" value="1"/>
</dbReference>
<dbReference type="SMART" id="SM00949">
    <property type="entry name" value="PAZ"/>
    <property type="match status" value="1"/>
</dbReference>
<dbReference type="Pfam" id="PF02171">
    <property type="entry name" value="Piwi"/>
    <property type="match status" value="1"/>
</dbReference>
<dbReference type="CDD" id="cd02846">
    <property type="entry name" value="PAZ_argonaute_like"/>
    <property type="match status" value="1"/>
</dbReference>
<dbReference type="SUPFAM" id="SSF101690">
    <property type="entry name" value="PAZ domain"/>
    <property type="match status" value="1"/>
</dbReference>
<dbReference type="InterPro" id="IPR003100">
    <property type="entry name" value="PAZ_dom"/>
</dbReference>
<evidence type="ECO:0000256" key="1">
    <source>
        <dbReference type="RuleBase" id="RU361178"/>
    </source>
</evidence>
<organism evidence="4 5">
    <name type="scientific">Panagrellus redivivus</name>
    <name type="common">Microworm</name>
    <dbReference type="NCBI Taxonomy" id="6233"/>
    <lineage>
        <taxon>Eukaryota</taxon>
        <taxon>Metazoa</taxon>
        <taxon>Ecdysozoa</taxon>
        <taxon>Nematoda</taxon>
        <taxon>Chromadorea</taxon>
        <taxon>Rhabditida</taxon>
        <taxon>Tylenchina</taxon>
        <taxon>Panagrolaimomorpha</taxon>
        <taxon>Panagrolaimoidea</taxon>
        <taxon>Panagrolaimidae</taxon>
        <taxon>Panagrellus</taxon>
    </lineage>
</organism>
<accession>A0A7E4URU6</accession>
<feature type="domain" description="PAZ" evidence="2">
    <location>
        <begin position="191"/>
        <end position="301"/>
    </location>
</feature>
<name>A0A7E4URU6_PANRE</name>
<sequence>MDVTHNNDEGQGKNGIIEGIAHYQLVSAAYDKSRFGFGEEGVSMVYDNHAALYLSKPLPRGVRTHTIELEHAEFGPAMPYCGAARVIITLKENDAIRYNDDIYYQPGQVAGQEDRELKRFLELLTTQPLVDCGHFTVNKSGFAHDLKNGRPLPYGLQLLRGIVKGVHLYETGRPRPALRLNVDVNWVPFYPAINVVEALSAFGPLSNPDYQRFLGLYKGVKFTLSYRKTRTYHIDGIADLPADRLTFEKDGDTLTVDDYYRNEYRITLRYPGLPPLKLRSRAPDGSEHYLYFPMEVCDILSGQRLSRRRFSLLAPDFEATLIQTNCLSPRERADMISAAVHNVIQPPDLPENLLAAFGVELSGSYNDIEIVHRERPRLGKNLNFMRGVQFKINRYEERIEVRNWRLLVDERNVNGRVIDEFIQRLQQSAFRQGVVMDAPIVVNFDSNRASPPEWFDMFKAFRDQNVQLIFLVDSQKIKSHNMLKSCEQRFQVLTQHAVVESLRKMKSLDNVFHKMHTKLNGLNYKVDPEPCALKYSLDSEDLFFIGYDVSHPPPAQDDQRAKKVGLSSLNPSVVGVATNSAASPYQFIGDYFYQPSRQESVDAALLQTQVFTALIQRHKNRPRARLPSVIFVVRDGLAEGQYEMARNDELNGIKAAIAQFEPQWHPRFVFIVATKRHHKRFFANGNNNNVPPSSALSLGVARAFTKEFFMLSAQPIKGTSKPPDYVILVNDADFTTDELQGIIQMLCYNHQIVGTPTGLPIPVIQGHELAKRGANNLAQYIRLNRMPETADGSADTAYLNEILRYSGRYLHNQRFNA</sequence>
<dbReference type="InterPro" id="IPR012337">
    <property type="entry name" value="RNaseH-like_sf"/>
</dbReference>
<dbReference type="InterPro" id="IPR036397">
    <property type="entry name" value="RNaseH_sf"/>
</dbReference>
<dbReference type="InterPro" id="IPR036085">
    <property type="entry name" value="PAZ_dom_sf"/>
</dbReference>
<evidence type="ECO:0000313" key="5">
    <source>
        <dbReference type="WBParaSite" id="Pan_g11677.t1"/>
    </source>
</evidence>